<dbReference type="EMBL" id="CAJPWZ010001577">
    <property type="protein sequence ID" value="CAG2217833.1"/>
    <property type="molecule type" value="Genomic_DNA"/>
</dbReference>
<protein>
    <submittedName>
        <fullName evidence="1">Uncharacterized protein</fullName>
    </submittedName>
</protein>
<keyword evidence="2" id="KW-1185">Reference proteome</keyword>
<dbReference type="AlphaFoldDB" id="A0A8S3SLS2"/>
<proteinExistence type="predicted"/>
<reference evidence="1" key="1">
    <citation type="submission" date="2021-03" db="EMBL/GenBank/DDBJ databases">
        <authorList>
            <person name="Bekaert M."/>
        </authorList>
    </citation>
    <scope>NUCLEOTIDE SEQUENCE</scope>
</reference>
<comment type="caution">
    <text evidence="1">The sequence shown here is derived from an EMBL/GenBank/DDBJ whole genome shotgun (WGS) entry which is preliminary data.</text>
</comment>
<accession>A0A8S3SLS2</accession>
<dbReference type="OrthoDB" id="6125710at2759"/>
<evidence type="ECO:0000313" key="1">
    <source>
        <dbReference type="EMBL" id="CAG2217833.1"/>
    </source>
</evidence>
<dbReference type="Pfam" id="PF08477">
    <property type="entry name" value="Roc"/>
    <property type="match status" value="1"/>
</dbReference>
<organism evidence="1 2">
    <name type="scientific">Mytilus edulis</name>
    <name type="common">Blue mussel</name>
    <dbReference type="NCBI Taxonomy" id="6550"/>
    <lineage>
        <taxon>Eukaryota</taxon>
        <taxon>Metazoa</taxon>
        <taxon>Spiralia</taxon>
        <taxon>Lophotrochozoa</taxon>
        <taxon>Mollusca</taxon>
        <taxon>Bivalvia</taxon>
        <taxon>Autobranchia</taxon>
        <taxon>Pteriomorphia</taxon>
        <taxon>Mytilida</taxon>
        <taxon>Mytiloidea</taxon>
        <taxon>Mytilidae</taxon>
        <taxon>Mytilinae</taxon>
        <taxon>Mytilus</taxon>
    </lineage>
</organism>
<gene>
    <name evidence="1" type="ORF">MEDL_31509</name>
</gene>
<sequence length="150" mass="17001">MEQIVPNVTGVGHIRYELVMNHEAEPDVREASSEEAAIETNENNTLSTGANTVLYSRTTDDNRTSLSDKQVYKDITMMLKSEVDLKDKEEYATLLLWDFAGDEDFYHTHQTFLSPDAIYLVVTNLNEAEDKEAQGNFKHKIKGVPIALFD</sequence>
<name>A0A8S3SLS2_MYTED</name>
<evidence type="ECO:0000313" key="2">
    <source>
        <dbReference type="Proteomes" id="UP000683360"/>
    </source>
</evidence>
<dbReference type="Gene3D" id="3.30.70.1390">
    <property type="entry name" value="ROC domain from the Parkinson's disease-associated leucine-rich repeat kinase 2"/>
    <property type="match status" value="1"/>
</dbReference>
<dbReference type="Proteomes" id="UP000683360">
    <property type="component" value="Unassembled WGS sequence"/>
</dbReference>